<dbReference type="NCBIfam" id="TIGR02937">
    <property type="entry name" value="sigma70-ECF"/>
    <property type="match status" value="1"/>
</dbReference>
<feature type="domain" description="RNA polymerase sigma-70 region 2" evidence="6">
    <location>
        <begin position="53"/>
        <end position="120"/>
    </location>
</feature>
<evidence type="ECO:0000256" key="4">
    <source>
        <dbReference type="ARBA" id="ARBA00023163"/>
    </source>
</evidence>
<comment type="caution">
    <text evidence="8">The sequence shown here is derived from an EMBL/GenBank/DDBJ whole genome shotgun (WGS) entry which is preliminary data.</text>
</comment>
<dbReference type="SUPFAM" id="SSF88659">
    <property type="entry name" value="Sigma3 and sigma4 domains of RNA polymerase sigma factors"/>
    <property type="match status" value="1"/>
</dbReference>
<organism evidence="8 9">
    <name type="scientific">Candidatus Acidiferrum panamense</name>
    <dbReference type="NCBI Taxonomy" id="2741543"/>
    <lineage>
        <taxon>Bacteria</taxon>
        <taxon>Pseudomonadati</taxon>
        <taxon>Acidobacteriota</taxon>
        <taxon>Terriglobia</taxon>
        <taxon>Candidatus Acidiferrales</taxon>
        <taxon>Candidatus Acidiferrum</taxon>
    </lineage>
</organism>
<protein>
    <submittedName>
        <fullName evidence="8">Sigma-70 family RNA polymerase sigma factor</fullName>
    </submittedName>
</protein>
<dbReference type="PANTHER" id="PTHR43133:SF51">
    <property type="entry name" value="RNA POLYMERASE SIGMA FACTOR"/>
    <property type="match status" value="1"/>
</dbReference>
<keyword evidence="4" id="KW-0804">Transcription</keyword>
<dbReference type="CDD" id="cd06171">
    <property type="entry name" value="Sigma70_r4"/>
    <property type="match status" value="1"/>
</dbReference>
<dbReference type="InterPro" id="IPR013324">
    <property type="entry name" value="RNA_pol_sigma_r3/r4-like"/>
</dbReference>
<dbReference type="InterPro" id="IPR039425">
    <property type="entry name" value="RNA_pol_sigma-70-like"/>
</dbReference>
<evidence type="ECO:0000313" key="9">
    <source>
        <dbReference type="Proteomes" id="UP000567293"/>
    </source>
</evidence>
<name>A0A7V8SXC3_9BACT</name>
<evidence type="ECO:0000313" key="8">
    <source>
        <dbReference type="EMBL" id="MBA0085756.1"/>
    </source>
</evidence>
<proteinExistence type="inferred from homology"/>
<dbReference type="InterPro" id="IPR036388">
    <property type="entry name" value="WH-like_DNA-bd_sf"/>
</dbReference>
<gene>
    <name evidence="8" type="ORF">HRJ53_12230</name>
</gene>
<dbReference type="Pfam" id="PF08281">
    <property type="entry name" value="Sigma70_r4_2"/>
    <property type="match status" value="1"/>
</dbReference>
<comment type="similarity">
    <text evidence="1">Belongs to the sigma-70 factor family. ECF subfamily.</text>
</comment>
<keyword evidence="2" id="KW-0805">Transcription regulation</keyword>
<dbReference type="GO" id="GO:0016987">
    <property type="term" value="F:sigma factor activity"/>
    <property type="evidence" value="ECO:0007669"/>
    <property type="project" value="UniProtKB-KW"/>
</dbReference>
<dbReference type="AlphaFoldDB" id="A0A7V8SXC3"/>
<dbReference type="SUPFAM" id="SSF88946">
    <property type="entry name" value="Sigma2 domain of RNA polymerase sigma factors"/>
    <property type="match status" value="1"/>
</dbReference>
<accession>A0A7V8SXC3</accession>
<dbReference type="Pfam" id="PF04542">
    <property type="entry name" value="Sigma70_r2"/>
    <property type="match status" value="1"/>
</dbReference>
<dbReference type="InterPro" id="IPR014284">
    <property type="entry name" value="RNA_pol_sigma-70_dom"/>
</dbReference>
<dbReference type="GO" id="GO:0003677">
    <property type="term" value="F:DNA binding"/>
    <property type="evidence" value="ECO:0007669"/>
    <property type="project" value="InterPro"/>
</dbReference>
<evidence type="ECO:0000256" key="5">
    <source>
        <dbReference type="SAM" id="MobiDB-lite"/>
    </source>
</evidence>
<evidence type="ECO:0000259" key="6">
    <source>
        <dbReference type="Pfam" id="PF04542"/>
    </source>
</evidence>
<evidence type="ECO:0000259" key="7">
    <source>
        <dbReference type="Pfam" id="PF08281"/>
    </source>
</evidence>
<evidence type="ECO:0000256" key="2">
    <source>
        <dbReference type="ARBA" id="ARBA00023015"/>
    </source>
</evidence>
<feature type="region of interest" description="Disordered" evidence="5">
    <location>
        <begin position="122"/>
        <end position="143"/>
    </location>
</feature>
<sequence>MQLPQWALALADENGCSGSSNAALASVTSLAHLDERALVAEAQAGNRVAFEELVRRFDRDVLRLALNLMKRPEDARDVYQEAFLKVYRNLHRFRFECSFYTWLYRIVTNVCLDHLRRRQARPEDQAPELHPNHHEEGISDFFERQREHRPTLDPERSMMGQEIKARIALAMERLSPRERVVFEMKHYQGLKLRAIGDALGTTEETVKNSLFRATRKLRNELGGLR</sequence>
<dbReference type="InterPro" id="IPR013249">
    <property type="entry name" value="RNA_pol_sigma70_r4_t2"/>
</dbReference>
<dbReference type="Gene3D" id="1.10.1740.10">
    <property type="match status" value="1"/>
</dbReference>
<feature type="compositionally biased region" description="Basic and acidic residues" evidence="5">
    <location>
        <begin position="130"/>
        <end position="143"/>
    </location>
</feature>
<dbReference type="EMBL" id="JACDQQ010001195">
    <property type="protein sequence ID" value="MBA0085756.1"/>
    <property type="molecule type" value="Genomic_DNA"/>
</dbReference>
<dbReference type="Proteomes" id="UP000567293">
    <property type="component" value="Unassembled WGS sequence"/>
</dbReference>
<dbReference type="InterPro" id="IPR007627">
    <property type="entry name" value="RNA_pol_sigma70_r2"/>
</dbReference>
<feature type="domain" description="RNA polymerase sigma factor 70 region 4 type 2" evidence="7">
    <location>
        <begin position="166"/>
        <end position="217"/>
    </location>
</feature>
<evidence type="ECO:0000256" key="3">
    <source>
        <dbReference type="ARBA" id="ARBA00023082"/>
    </source>
</evidence>
<keyword evidence="9" id="KW-1185">Reference proteome</keyword>
<keyword evidence="3" id="KW-0731">Sigma factor</keyword>
<reference evidence="8" key="1">
    <citation type="submission" date="2020-06" db="EMBL/GenBank/DDBJ databases">
        <title>Legume-microbial interactions unlock mineral nutrients during tropical forest succession.</title>
        <authorList>
            <person name="Epihov D.Z."/>
        </authorList>
    </citation>
    <scope>NUCLEOTIDE SEQUENCE [LARGE SCALE GENOMIC DNA]</scope>
    <source>
        <strain evidence="8">Pan2503</strain>
    </source>
</reference>
<dbReference type="PANTHER" id="PTHR43133">
    <property type="entry name" value="RNA POLYMERASE ECF-TYPE SIGMA FACTO"/>
    <property type="match status" value="1"/>
</dbReference>
<dbReference type="InterPro" id="IPR013325">
    <property type="entry name" value="RNA_pol_sigma_r2"/>
</dbReference>
<dbReference type="GO" id="GO:0006352">
    <property type="term" value="P:DNA-templated transcription initiation"/>
    <property type="evidence" value="ECO:0007669"/>
    <property type="project" value="InterPro"/>
</dbReference>
<dbReference type="Gene3D" id="1.10.10.10">
    <property type="entry name" value="Winged helix-like DNA-binding domain superfamily/Winged helix DNA-binding domain"/>
    <property type="match status" value="1"/>
</dbReference>
<evidence type="ECO:0000256" key="1">
    <source>
        <dbReference type="ARBA" id="ARBA00010641"/>
    </source>
</evidence>